<dbReference type="PANTHER" id="PTHR32552">
    <property type="entry name" value="FERRICHROME IRON RECEPTOR-RELATED"/>
    <property type="match status" value="1"/>
</dbReference>
<dbReference type="SUPFAM" id="SSF56935">
    <property type="entry name" value="Porins"/>
    <property type="match status" value="1"/>
</dbReference>
<sequence length="804" mass="86632">MSSPRKNIDQGFRPRVARPLALRQLATPEYALTLLLALGSAVSGSEVWAQEPVKPKQDATAQEQGSSAKSDTALAKVTVTARRREEDAQEVPTPITTLSGNTLEEQRVYRVQDLQQVLPSVNVAYIHARQSSIAVRGIGNNPAGDGLEGSAGIYLDNIYLGRPGMAVFDLLDIEQLELLRGPQGTLFGKNTTAGVINISTRKPTFTPERSVEVSGGERGYFQGKGSVSGPLTETLAGRLSAYRTRDDGYIDNLHDDRTFNGGAREGARGQLLFEPNEDFNLRWITDYNEEDSTNGVWALYGVSDRFRQRAALIGATPQLDPKKREVNIDSAQSVNVYQGGTSLEANWQLGGGYTLTSVSGYRYWHFIPRNDTDFLDVPAIEHAGVEVHDRQFSQEIRLASPTGGAFDYVVGTYLFNQNLGNKTVQEYGPLADLFLTGANAGIFNNVTSQANGKIETDSYALFAQGTWHLNERLDVTAGVRGTYEEKEARVNRFAPDGGAVLPPALNAARQRQLGALDTGDFGLHNAAPSGLLSLSYKFSEDLLGYASLAHGEKSGGVNLVAPTAGFDSDSLVVGPERANDAELGFKSTLLDRRLQLNANIFWTGIHGYQATTLTTAPGALTATSILANAGSVRSRGLEFEASALPFRGLTVNFNGSYNDVTYLSFKDAPCPGEISTQPGAPATCDLTGERVVGASKWIANLNGQYQWQLGNGFDPYVTASYAYRSEAEGTLDNSDLSKIDGYGLVNLSAGVRSELGGGLLDASVWLKNATDKDYYLTAFAMSNGAYTASVGQPRTAGVSVRYDF</sequence>
<feature type="domain" description="TonB-dependent receptor plug" evidence="17">
    <location>
        <begin position="88"/>
        <end position="195"/>
    </location>
</feature>
<evidence type="ECO:0000256" key="11">
    <source>
        <dbReference type="ARBA" id="ARBA00023237"/>
    </source>
</evidence>
<dbReference type="Pfam" id="PF00593">
    <property type="entry name" value="TonB_dep_Rec_b-barrel"/>
    <property type="match status" value="1"/>
</dbReference>
<keyword evidence="2 12" id="KW-0813">Transport</keyword>
<evidence type="ECO:0000256" key="1">
    <source>
        <dbReference type="ARBA" id="ARBA00004571"/>
    </source>
</evidence>
<comment type="subcellular location">
    <subcellularLocation>
        <location evidence="1 12">Cell outer membrane</location>
        <topology evidence="1 12">Multi-pass membrane protein</topology>
    </subcellularLocation>
</comment>
<feature type="region of interest" description="Disordered" evidence="15">
    <location>
        <begin position="53"/>
        <end position="74"/>
    </location>
</feature>
<evidence type="ECO:0000313" key="19">
    <source>
        <dbReference type="Proteomes" id="UP000265560"/>
    </source>
</evidence>
<gene>
    <name evidence="18" type="ORF">D3880_10640</name>
</gene>
<evidence type="ECO:0000313" key="18">
    <source>
        <dbReference type="EMBL" id="AYC32806.1"/>
    </source>
</evidence>
<evidence type="ECO:0000259" key="16">
    <source>
        <dbReference type="Pfam" id="PF00593"/>
    </source>
</evidence>
<dbReference type="Gene3D" id="2.40.170.20">
    <property type="entry name" value="TonB-dependent receptor, beta-barrel domain"/>
    <property type="match status" value="1"/>
</dbReference>
<evidence type="ECO:0000256" key="13">
    <source>
        <dbReference type="PROSITE-ProRule" id="PRU10144"/>
    </source>
</evidence>
<comment type="similarity">
    <text evidence="12 14">Belongs to the TonB-dependent receptor family.</text>
</comment>
<dbReference type="RefSeq" id="WP_119893426.1">
    <property type="nucleotide sequence ID" value="NZ_CP032419.1"/>
</dbReference>
<dbReference type="PROSITE" id="PS52016">
    <property type="entry name" value="TONB_DEPENDENT_REC_3"/>
    <property type="match status" value="1"/>
</dbReference>
<organism evidence="18 19">
    <name type="scientific">Pseudomonas cavernae</name>
    <dbReference type="NCBI Taxonomy" id="2320867"/>
    <lineage>
        <taxon>Bacteria</taxon>
        <taxon>Pseudomonadati</taxon>
        <taxon>Pseudomonadota</taxon>
        <taxon>Gammaproteobacteria</taxon>
        <taxon>Pseudomonadales</taxon>
        <taxon>Pseudomonadaceae</taxon>
        <taxon>Pseudomonas</taxon>
    </lineage>
</organism>
<dbReference type="KEGG" id="pcav:D3880_10640"/>
<dbReference type="PROSITE" id="PS01156">
    <property type="entry name" value="TONB_DEPENDENT_REC_2"/>
    <property type="match status" value="1"/>
</dbReference>
<dbReference type="Proteomes" id="UP000265560">
    <property type="component" value="Chromosome"/>
</dbReference>
<evidence type="ECO:0000256" key="7">
    <source>
        <dbReference type="ARBA" id="ARBA00023004"/>
    </source>
</evidence>
<dbReference type="GO" id="GO:0006826">
    <property type="term" value="P:iron ion transport"/>
    <property type="evidence" value="ECO:0007669"/>
    <property type="project" value="UniProtKB-KW"/>
</dbReference>
<dbReference type="GO" id="GO:0009279">
    <property type="term" value="C:cell outer membrane"/>
    <property type="evidence" value="ECO:0007669"/>
    <property type="project" value="UniProtKB-SubCell"/>
</dbReference>
<evidence type="ECO:0000256" key="12">
    <source>
        <dbReference type="PROSITE-ProRule" id="PRU01360"/>
    </source>
</evidence>
<evidence type="ECO:0000256" key="9">
    <source>
        <dbReference type="ARBA" id="ARBA00023077"/>
    </source>
</evidence>
<keyword evidence="9 14" id="KW-0798">TonB box</keyword>
<keyword evidence="10 12" id="KW-0472">Membrane</keyword>
<accession>A0A385Z180</accession>
<keyword evidence="8" id="KW-0406">Ion transport</keyword>
<evidence type="ECO:0000256" key="6">
    <source>
        <dbReference type="ARBA" id="ARBA00022729"/>
    </source>
</evidence>
<dbReference type="InterPro" id="IPR012910">
    <property type="entry name" value="Plug_dom"/>
</dbReference>
<reference evidence="19" key="1">
    <citation type="submission" date="2018-09" db="EMBL/GenBank/DDBJ databases">
        <authorList>
            <person name="Zhu H."/>
        </authorList>
    </citation>
    <scope>NUCLEOTIDE SEQUENCE [LARGE SCALE GENOMIC DNA]</scope>
    <source>
        <strain evidence="19">K2W31S-8</strain>
    </source>
</reference>
<evidence type="ECO:0000259" key="17">
    <source>
        <dbReference type="Pfam" id="PF07715"/>
    </source>
</evidence>
<evidence type="ECO:0000256" key="5">
    <source>
        <dbReference type="ARBA" id="ARBA00022692"/>
    </source>
</evidence>
<dbReference type="OrthoDB" id="127311at2"/>
<evidence type="ECO:0000256" key="2">
    <source>
        <dbReference type="ARBA" id="ARBA00022448"/>
    </source>
</evidence>
<keyword evidence="18" id="KW-0675">Receptor</keyword>
<evidence type="ECO:0000256" key="10">
    <source>
        <dbReference type="ARBA" id="ARBA00023136"/>
    </source>
</evidence>
<evidence type="ECO:0000256" key="15">
    <source>
        <dbReference type="SAM" id="MobiDB-lite"/>
    </source>
</evidence>
<dbReference type="InterPro" id="IPR039426">
    <property type="entry name" value="TonB-dep_rcpt-like"/>
</dbReference>
<dbReference type="InterPro" id="IPR010917">
    <property type="entry name" value="TonB_rcpt_CS"/>
</dbReference>
<keyword evidence="7" id="KW-0408">Iron</keyword>
<keyword evidence="6" id="KW-0732">Signal</keyword>
<feature type="compositionally biased region" description="Polar residues" evidence="15">
    <location>
        <begin position="59"/>
        <end position="70"/>
    </location>
</feature>
<name>A0A385Z180_9PSED</name>
<keyword evidence="3 12" id="KW-1134">Transmembrane beta strand</keyword>
<keyword evidence="4" id="KW-0410">Iron transport</keyword>
<evidence type="ECO:0000256" key="4">
    <source>
        <dbReference type="ARBA" id="ARBA00022496"/>
    </source>
</evidence>
<keyword evidence="19" id="KW-1185">Reference proteome</keyword>
<feature type="short sequence motif" description="TonB C-terminal box" evidence="13">
    <location>
        <begin position="787"/>
        <end position="804"/>
    </location>
</feature>
<protein>
    <submittedName>
        <fullName evidence="18">TonB-dependent receptor</fullName>
    </submittedName>
</protein>
<keyword evidence="5 12" id="KW-0812">Transmembrane</keyword>
<dbReference type="EMBL" id="CP032419">
    <property type="protein sequence ID" value="AYC32806.1"/>
    <property type="molecule type" value="Genomic_DNA"/>
</dbReference>
<dbReference type="AlphaFoldDB" id="A0A385Z180"/>
<evidence type="ECO:0000256" key="8">
    <source>
        <dbReference type="ARBA" id="ARBA00023065"/>
    </source>
</evidence>
<evidence type="ECO:0000256" key="14">
    <source>
        <dbReference type="RuleBase" id="RU003357"/>
    </source>
</evidence>
<keyword evidence="11 12" id="KW-0998">Cell outer membrane</keyword>
<proteinExistence type="inferred from homology"/>
<feature type="domain" description="TonB-dependent receptor-like beta-barrel" evidence="16">
    <location>
        <begin position="296"/>
        <end position="751"/>
    </location>
</feature>
<dbReference type="InterPro" id="IPR000531">
    <property type="entry name" value="Beta-barrel_TonB"/>
</dbReference>
<dbReference type="InterPro" id="IPR036942">
    <property type="entry name" value="Beta-barrel_TonB_sf"/>
</dbReference>
<evidence type="ECO:0000256" key="3">
    <source>
        <dbReference type="ARBA" id="ARBA00022452"/>
    </source>
</evidence>
<dbReference type="PANTHER" id="PTHR32552:SF81">
    <property type="entry name" value="TONB-DEPENDENT OUTER MEMBRANE RECEPTOR"/>
    <property type="match status" value="1"/>
</dbReference>
<dbReference type="Pfam" id="PF07715">
    <property type="entry name" value="Plug"/>
    <property type="match status" value="1"/>
</dbReference>